<proteinExistence type="predicted"/>
<evidence type="ECO:0000313" key="2">
    <source>
        <dbReference type="Proteomes" id="UP000178636"/>
    </source>
</evidence>
<evidence type="ECO:0000313" key="1">
    <source>
        <dbReference type="EMBL" id="OGZ10641.1"/>
    </source>
</evidence>
<sequence>MKQGYSVNLPVQFLKQGKYVVAYSPALDISTVGRSQTEAKKRFGELTYLFLKEIIDAGTAEVVLSELGWSHARQRKNASWRPPVVSSTSVGVRMPAFA</sequence>
<gene>
    <name evidence="1" type="ORF">A3C93_03025</name>
</gene>
<protein>
    <recommendedName>
        <fullName evidence="3">HicB-like antitoxin of toxin-antitoxin system domain-containing protein</fullName>
    </recommendedName>
</protein>
<reference evidence="1 2" key="1">
    <citation type="journal article" date="2016" name="Nat. Commun.">
        <title>Thousands of microbial genomes shed light on interconnected biogeochemical processes in an aquifer system.</title>
        <authorList>
            <person name="Anantharaman K."/>
            <person name="Brown C.T."/>
            <person name="Hug L.A."/>
            <person name="Sharon I."/>
            <person name="Castelle C.J."/>
            <person name="Probst A.J."/>
            <person name="Thomas B.C."/>
            <person name="Singh A."/>
            <person name="Wilkins M.J."/>
            <person name="Karaoz U."/>
            <person name="Brodie E.L."/>
            <person name="Williams K.H."/>
            <person name="Hubbard S.S."/>
            <person name="Banfield J.F."/>
        </authorList>
    </citation>
    <scope>NUCLEOTIDE SEQUENCE [LARGE SCALE GENOMIC DNA]</scope>
</reference>
<name>A0A1G2DCH6_9BACT</name>
<dbReference type="EMBL" id="MHLO01000049">
    <property type="protein sequence ID" value="OGZ10641.1"/>
    <property type="molecule type" value="Genomic_DNA"/>
</dbReference>
<accession>A0A1G2DCH6</accession>
<dbReference type="AlphaFoldDB" id="A0A1G2DCH6"/>
<evidence type="ECO:0008006" key="3">
    <source>
        <dbReference type="Google" id="ProtNLM"/>
    </source>
</evidence>
<organism evidence="1 2">
    <name type="scientific">Candidatus Lloydbacteria bacterium RIFCSPHIGHO2_02_FULL_54_17</name>
    <dbReference type="NCBI Taxonomy" id="1798664"/>
    <lineage>
        <taxon>Bacteria</taxon>
        <taxon>Candidatus Lloydiibacteriota</taxon>
    </lineage>
</organism>
<dbReference type="STRING" id="1798664.A3C93_03025"/>
<dbReference type="Proteomes" id="UP000178636">
    <property type="component" value="Unassembled WGS sequence"/>
</dbReference>
<comment type="caution">
    <text evidence="1">The sequence shown here is derived from an EMBL/GenBank/DDBJ whole genome shotgun (WGS) entry which is preliminary data.</text>
</comment>